<dbReference type="RefSeq" id="WP_073628999.1">
    <property type="nucleotide sequence ID" value="NZ_FRXO01000004.1"/>
</dbReference>
<keyword evidence="2" id="KW-1185">Reference proteome</keyword>
<name>A0A1M7ZLR7_9HYPH</name>
<protein>
    <submittedName>
        <fullName evidence="1">Phage major capsid protein E</fullName>
    </submittedName>
</protein>
<dbReference type="EMBL" id="FRXO01000004">
    <property type="protein sequence ID" value="SHO65821.1"/>
    <property type="molecule type" value="Genomic_DNA"/>
</dbReference>
<dbReference type="STRING" id="1123029.SAMN02745172_02468"/>
<gene>
    <name evidence="1" type="ORF">SAMN02745172_02468</name>
</gene>
<accession>A0A1M7ZLR7</accession>
<reference evidence="1 2" key="1">
    <citation type="submission" date="2016-12" db="EMBL/GenBank/DDBJ databases">
        <authorList>
            <person name="Song W.-J."/>
            <person name="Kurnit D.M."/>
        </authorList>
    </citation>
    <scope>NUCLEOTIDE SEQUENCE [LARGE SCALE GENOMIC DNA]</scope>
    <source>
        <strain evidence="1 2">DSM 19599</strain>
    </source>
</reference>
<dbReference type="Pfam" id="PF03864">
    <property type="entry name" value="Phage_cap_E"/>
    <property type="match status" value="1"/>
</dbReference>
<dbReference type="InterPro" id="IPR005564">
    <property type="entry name" value="Major_capsid_GpE"/>
</dbReference>
<sequence>MAGIIDIFSGNPFRMVEMTESVQKIDFKPQLLGSLGIFEPDYLRGRDVGISEQDGTLSLIQTSPNGAAPAELNPDTKLVRKFTTTRLAKGSTIYGYEMQGILGLPEDEQLVEAMTEVADRQRRIRDDIELTHENMRMGAINGVVKDADGSTIIDWFSEFGIAPPAEVDFELDDASTKVLLKCHDVRRAMQVKAKGAWNNTTSVHALASNSFYDQFITHASVERTFLNWQAASDLRQASEFGAFVFGNITWHNYRGTDDGTTIAVPDGKVRFFPVGARGVFREVFGSAEFIPYVNKRALDIYSLLVEDQQRGAWVRPEQYSYPLHVCTRPEMLVTGKAS</sequence>
<proteinExistence type="predicted"/>
<dbReference type="AlphaFoldDB" id="A0A1M7ZLR7"/>
<dbReference type="Proteomes" id="UP000186406">
    <property type="component" value="Unassembled WGS sequence"/>
</dbReference>
<organism evidence="1 2">
    <name type="scientific">Pseudoxanthobacter soli DSM 19599</name>
    <dbReference type="NCBI Taxonomy" id="1123029"/>
    <lineage>
        <taxon>Bacteria</taxon>
        <taxon>Pseudomonadati</taxon>
        <taxon>Pseudomonadota</taxon>
        <taxon>Alphaproteobacteria</taxon>
        <taxon>Hyphomicrobiales</taxon>
        <taxon>Segnochrobactraceae</taxon>
        <taxon>Pseudoxanthobacter</taxon>
    </lineage>
</organism>
<evidence type="ECO:0000313" key="2">
    <source>
        <dbReference type="Proteomes" id="UP000186406"/>
    </source>
</evidence>
<evidence type="ECO:0000313" key="1">
    <source>
        <dbReference type="EMBL" id="SHO65821.1"/>
    </source>
</evidence>